<evidence type="ECO:0000313" key="1">
    <source>
        <dbReference type="EMBL" id="KAK3241915.1"/>
    </source>
</evidence>
<accession>A0AAE0EWV0</accession>
<dbReference type="AlphaFoldDB" id="A0AAE0EWV0"/>
<gene>
    <name evidence="1" type="ORF">CYMTET_48361</name>
</gene>
<name>A0AAE0EWV0_9CHLO</name>
<comment type="caution">
    <text evidence="1">The sequence shown here is derived from an EMBL/GenBank/DDBJ whole genome shotgun (WGS) entry which is preliminary data.</text>
</comment>
<dbReference type="EMBL" id="LGRX02033282">
    <property type="protein sequence ID" value="KAK3241915.1"/>
    <property type="molecule type" value="Genomic_DNA"/>
</dbReference>
<proteinExistence type="predicted"/>
<dbReference type="Proteomes" id="UP001190700">
    <property type="component" value="Unassembled WGS sequence"/>
</dbReference>
<keyword evidence="2" id="KW-1185">Reference proteome</keyword>
<organism evidence="1 2">
    <name type="scientific">Cymbomonas tetramitiformis</name>
    <dbReference type="NCBI Taxonomy" id="36881"/>
    <lineage>
        <taxon>Eukaryota</taxon>
        <taxon>Viridiplantae</taxon>
        <taxon>Chlorophyta</taxon>
        <taxon>Pyramimonadophyceae</taxon>
        <taxon>Pyramimonadales</taxon>
        <taxon>Pyramimonadaceae</taxon>
        <taxon>Cymbomonas</taxon>
    </lineage>
</organism>
<protein>
    <submittedName>
        <fullName evidence="1">Uncharacterized protein</fullName>
    </submittedName>
</protein>
<evidence type="ECO:0000313" key="2">
    <source>
        <dbReference type="Proteomes" id="UP001190700"/>
    </source>
</evidence>
<reference evidence="1 2" key="1">
    <citation type="journal article" date="2015" name="Genome Biol. Evol.">
        <title>Comparative Genomics of a Bacterivorous Green Alga Reveals Evolutionary Causalities and Consequences of Phago-Mixotrophic Mode of Nutrition.</title>
        <authorList>
            <person name="Burns J.A."/>
            <person name="Paasch A."/>
            <person name="Narechania A."/>
            <person name="Kim E."/>
        </authorList>
    </citation>
    <scope>NUCLEOTIDE SEQUENCE [LARGE SCALE GENOMIC DNA]</scope>
    <source>
        <strain evidence="1 2">PLY_AMNH</strain>
    </source>
</reference>
<sequence length="215" mass="24305">MPNHSVADSTLSLADATHRAQAELDQLERAGVKVSAHKTQWPTTCKDSVGREIDSVNHLVGASAARRQKYIGLAEQLAQEYPEGKPVPRREPVLVLGKMQLLSPLVRGGQNLLCPIYRARDKFTELWTSQQTAREQRREEVTVDHDSIARDCIARYCDGLRGAPTRRYYLGGSPEVSGWWFGQHSGDRPYLTAHWSTPEGWRPLWMPPAGRWYCL</sequence>